<feature type="signal peptide" evidence="2">
    <location>
        <begin position="1"/>
        <end position="24"/>
    </location>
</feature>
<evidence type="ECO:0000313" key="5">
    <source>
        <dbReference type="RefSeq" id="XP_035664304.1"/>
    </source>
</evidence>
<sequence>MKTLPVLIATAGLLLVLSISTVRCVPPEMSTDMYCLGCKATVKELIKVFESEDNKHKSHSAKVSKAMATTCKHDNFKRLKYVPGKYVEACLQLLETYASTVESLLMNTDHSNLEQELCHDLSDACHGAPDHKHDPTKPEIVVDDNGNVKFVDGTHVKAKRPNPVRPNLHSEL</sequence>
<dbReference type="PROSITE" id="PS50015">
    <property type="entry name" value="SAP_B"/>
    <property type="match status" value="1"/>
</dbReference>
<evidence type="ECO:0000259" key="3">
    <source>
        <dbReference type="PROSITE" id="PS50015"/>
    </source>
</evidence>
<dbReference type="OrthoDB" id="5984892at2759"/>
<gene>
    <name evidence="5" type="primary">LOC118407856</name>
</gene>
<keyword evidence="1" id="KW-1015">Disulfide bond</keyword>
<accession>A0A9J7HUI6</accession>
<dbReference type="GeneID" id="118407856"/>
<dbReference type="AlphaFoldDB" id="A0A9J7HUI6"/>
<feature type="domain" description="Saposin B-type" evidence="3">
    <location>
        <begin position="31"/>
        <end position="129"/>
    </location>
</feature>
<reference evidence="5" key="1">
    <citation type="submission" date="2025-08" db="UniProtKB">
        <authorList>
            <consortium name="RefSeq"/>
        </authorList>
    </citation>
    <scope>IDENTIFICATION</scope>
    <source>
        <strain evidence="5">S238N-H82</strain>
        <tissue evidence="5">Testes</tissue>
    </source>
</reference>
<evidence type="ECO:0000256" key="2">
    <source>
        <dbReference type="SAM" id="SignalP"/>
    </source>
</evidence>
<dbReference type="RefSeq" id="XP_035664304.1">
    <property type="nucleotide sequence ID" value="XM_035808411.1"/>
</dbReference>
<dbReference type="InterPro" id="IPR008139">
    <property type="entry name" value="SaposinB_dom"/>
</dbReference>
<evidence type="ECO:0000256" key="1">
    <source>
        <dbReference type="ARBA" id="ARBA00023157"/>
    </source>
</evidence>
<feature type="chain" id="PRO_5039955298" evidence="2">
    <location>
        <begin position="25"/>
        <end position="172"/>
    </location>
</feature>
<evidence type="ECO:0000313" key="4">
    <source>
        <dbReference type="Proteomes" id="UP000001554"/>
    </source>
</evidence>
<dbReference type="KEGG" id="bfo:118407856"/>
<dbReference type="Proteomes" id="UP000001554">
    <property type="component" value="Unplaced"/>
</dbReference>
<proteinExistence type="predicted"/>
<keyword evidence="4" id="KW-1185">Reference proteome</keyword>
<dbReference type="Gene3D" id="1.10.225.10">
    <property type="entry name" value="Saposin-like"/>
    <property type="match status" value="1"/>
</dbReference>
<protein>
    <submittedName>
        <fullName evidence="5">Uncharacterized protein LOC118407856</fullName>
    </submittedName>
</protein>
<organism evidence="4 5">
    <name type="scientific">Branchiostoma floridae</name>
    <name type="common">Florida lancelet</name>
    <name type="synonym">Amphioxus</name>
    <dbReference type="NCBI Taxonomy" id="7739"/>
    <lineage>
        <taxon>Eukaryota</taxon>
        <taxon>Metazoa</taxon>
        <taxon>Chordata</taxon>
        <taxon>Cephalochordata</taxon>
        <taxon>Leptocardii</taxon>
        <taxon>Amphioxiformes</taxon>
        <taxon>Branchiostomatidae</taxon>
        <taxon>Branchiostoma</taxon>
    </lineage>
</organism>
<name>A0A9J7HUI6_BRAFL</name>
<keyword evidence="2" id="KW-0732">Signal</keyword>